<dbReference type="PANTHER" id="PTHR12521">
    <property type="entry name" value="PROTEIN C6ORF130"/>
    <property type="match status" value="1"/>
</dbReference>
<protein>
    <recommendedName>
        <fullName evidence="1">Macro domain-containing protein</fullName>
    </recommendedName>
</protein>
<name>X0UAY0_9ZZZZ</name>
<dbReference type="InterPro" id="IPR002589">
    <property type="entry name" value="Macro_dom"/>
</dbReference>
<organism evidence="2">
    <name type="scientific">marine sediment metagenome</name>
    <dbReference type="NCBI Taxonomy" id="412755"/>
    <lineage>
        <taxon>unclassified sequences</taxon>
        <taxon>metagenomes</taxon>
        <taxon>ecological metagenomes</taxon>
    </lineage>
</organism>
<dbReference type="GO" id="GO:0140291">
    <property type="term" value="P:peptidyl-glutamate ADP-deribosylation"/>
    <property type="evidence" value="ECO:0007669"/>
    <property type="project" value="TreeGrafter"/>
</dbReference>
<dbReference type="SUPFAM" id="SSF52949">
    <property type="entry name" value="Macro domain-like"/>
    <property type="match status" value="1"/>
</dbReference>
<comment type="caution">
    <text evidence="2">The sequence shown here is derived from an EMBL/GenBank/DDBJ whole genome shotgun (WGS) entry which is preliminary data.</text>
</comment>
<proteinExistence type="predicted"/>
<reference evidence="2" key="1">
    <citation type="journal article" date="2014" name="Front. Microbiol.">
        <title>High frequency of phylogenetically diverse reductive dehalogenase-homologous genes in deep subseafloor sedimentary metagenomes.</title>
        <authorList>
            <person name="Kawai M."/>
            <person name="Futagami T."/>
            <person name="Toyoda A."/>
            <person name="Takaki Y."/>
            <person name="Nishi S."/>
            <person name="Hori S."/>
            <person name="Arai W."/>
            <person name="Tsubouchi T."/>
            <person name="Morono Y."/>
            <person name="Uchiyama I."/>
            <person name="Ito T."/>
            <person name="Fujiyama A."/>
            <person name="Inagaki F."/>
            <person name="Takami H."/>
        </authorList>
    </citation>
    <scope>NUCLEOTIDE SEQUENCE</scope>
    <source>
        <strain evidence="2">Expedition CK06-06</strain>
    </source>
</reference>
<feature type="non-terminal residue" evidence="2">
    <location>
        <position position="266"/>
    </location>
</feature>
<dbReference type="EMBL" id="BARS01026626">
    <property type="protein sequence ID" value="GAG02730.1"/>
    <property type="molecule type" value="Genomic_DNA"/>
</dbReference>
<accession>X0UAY0</accession>
<gene>
    <name evidence="2" type="ORF">S01H1_41948</name>
</gene>
<feature type="domain" description="Macro" evidence="1">
    <location>
        <begin position="3"/>
        <end position="54"/>
    </location>
</feature>
<dbReference type="PANTHER" id="PTHR12521:SF0">
    <property type="entry name" value="ADP-RIBOSE GLYCOHYDROLASE OARD1"/>
    <property type="match status" value="1"/>
</dbReference>
<dbReference type="AlphaFoldDB" id="X0UAY0"/>
<dbReference type="Pfam" id="PF01661">
    <property type="entry name" value="Macro"/>
    <property type="match status" value="1"/>
</dbReference>
<evidence type="ECO:0000259" key="1">
    <source>
        <dbReference type="Pfam" id="PF01661"/>
    </source>
</evidence>
<dbReference type="InterPro" id="IPR050892">
    <property type="entry name" value="ADP-ribose_metab_enzymes"/>
</dbReference>
<sequence>MNFPTKEHWKSVSKVSDIERGLDFLLAHYKEWGITSIAIPPLGCGNGQLEWKVVGPLIYSRAKQMDIPVEIYAPYGTTPAELTTAFLEKAGEYIKPYSGSSRNERLAFNPAWVGLVEILHSIKEQPYHYPVGRTIFQKIAYVATQQGLPTGFSYQKSSYGPFSKELKLAESKLINNNLLQEERLGRMFEVKVGPAFKKARSRYKSLLDKYSSVIEKTADLFMRVHTKQAETLATVIFTCAELKKNKKGSVSEIDVLDAVMKWKQRR</sequence>
<dbReference type="Gene3D" id="3.40.220.10">
    <property type="entry name" value="Leucine Aminopeptidase, subunit E, domain 1"/>
    <property type="match status" value="1"/>
</dbReference>
<evidence type="ECO:0000313" key="2">
    <source>
        <dbReference type="EMBL" id="GAG02730.1"/>
    </source>
</evidence>
<dbReference type="InterPro" id="IPR043472">
    <property type="entry name" value="Macro_dom-like"/>
</dbReference>